<reference evidence="5 6" key="1">
    <citation type="submission" date="2016-06" db="EMBL/GenBank/DDBJ databases">
        <title>The Draft Genome Sequence and Annotation of the Desert Woodrat Neotoma lepida.</title>
        <authorList>
            <person name="Campbell M."/>
            <person name="Oakeson K.F."/>
            <person name="Yandell M."/>
            <person name="Halpert J.R."/>
            <person name="Dearing D."/>
        </authorList>
    </citation>
    <scope>NUCLEOTIDE SEQUENCE [LARGE SCALE GENOMIC DNA]</scope>
    <source>
        <strain evidence="5">417</strain>
        <tissue evidence="5">Liver</tissue>
    </source>
</reference>
<comment type="similarity">
    <text evidence="1">Belongs to the actin-binding proteins ADF family.</text>
</comment>
<dbReference type="Pfam" id="PF00241">
    <property type="entry name" value="Cofilin_ADF"/>
    <property type="match status" value="1"/>
</dbReference>
<evidence type="ECO:0000313" key="6">
    <source>
        <dbReference type="Proteomes" id="UP000092124"/>
    </source>
</evidence>
<protein>
    <recommendedName>
        <fullName evidence="4">ADF-H domain-containing protein</fullName>
    </recommendedName>
</protein>
<dbReference type="AlphaFoldDB" id="A0A1A6G101"/>
<dbReference type="PROSITE" id="PS51263">
    <property type="entry name" value="ADF_H"/>
    <property type="match status" value="1"/>
</dbReference>
<accession>A0A1A6G101</accession>
<sequence length="86" mass="9808">MELPDKDCSYAIYDTTYKTKESKEEDLVVIWAPESVPLKSKMISASSKDVIQKLSGISMNYKQKAVEPKGPFDRRCTSPLKVTRYD</sequence>
<dbReference type="SUPFAM" id="SSF55753">
    <property type="entry name" value="Actin depolymerizing proteins"/>
    <property type="match status" value="1"/>
</dbReference>
<proteinExistence type="inferred from homology"/>
<keyword evidence="2" id="KW-0007">Acetylation</keyword>
<dbReference type="PANTHER" id="PTHR11913">
    <property type="entry name" value="COFILIN-RELATED"/>
    <property type="match status" value="1"/>
</dbReference>
<dbReference type="InterPro" id="IPR002108">
    <property type="entry name" value="ADF-H"/>
</dbReference>
<feature type="domain" description="ADF-H" evidence="4">
    <location>
        <begin position="1"/>
        <end position="81"/>
    </location>
</feature>
<evidence type="ECO:0000256" key="1">
    <source>
        <dbReference type="ARBA" id="ARBA00006844"/>
    </source>
</evidence>
<gene>
    <name evidence="5" type="ORF">A6R68_09356</name>
</gene>
<name>A0A1A6G101_NEOLE</name>
<dbReference type="OrthoDB" id="10249245at2759"/>
<dbReference type="GO" id="GO:0015629">
    <property type="term" value="C:actin cytoskeleton"/>
    <property type="evidence" value="ECO:0007669"/>
    <property type="project" value="InterPro"/>
</dbReference>
<dbReference type="STRING" id="56216.A0A1A6G101"/>
<dbReference type="EMBL" id="LZPO01108048">
    <property type="protein sequence ID" value="OBS59519.1"/>
    <property type="molecule type" value="Genomic_DNA"/>
</dbReference>
<evidence type="ECO:0000256" key="2">
    <source>
        <dbReference type="ARBA" id="ARBA00022990"/>
    </source>
</evidence>
<dbReference type="Gene3D" id="3.40.20.10">
    <property type="entry name" value="Severin"/>
    <property type="match status" value="1"/>
</dbReference>
<dbReference type="GO" id="GO:0003779">
    <property type="term" value="F:actin binding"/>
    <property type="evidence" value="ECO:0007669"/>
    <property type="project" value="UniProtKB-KW"/>
</dbReference>
<dbReference type="GO" id="GO:0030042">
    <property type="term" value="P:actin filament depolymerization"/>
    <property type="evidence" value="ECO:0007669"/>
    <property type="project" value="InterPro"/>
</dbReference>
<evidence type="ECO:0000256" key="3">
    <source>
        <dbReference type="ARBA" id="ARBA00023203"/>
    </source>
</evidence>
<dbReference type="InterPro" id="IPR029006">
    <property type="entry name" value="ADF-H/Gelsolin-like_dom_sf"/>
</dbReference>
<comment type="caution">
    <text evidence="5">The sequence shown here is derived from an EMBL/GenBank/DDBJ whole genome shotgun (WGS) entry which is preliminary data.</text>
</comment>
<evidence type="ECO:0000259" key="4">
    <source>
        <dbReference type="PROSITE" id="PS51263"/>
    </source>
</evidence>
<organism evidence="5 6">
    <name type="scientific">Neotoma lepida</name>
    <name type="common">Desert woodrat</name>
    <dbReference type="NCBI Taxonomy" id="56216"/>
    <lineage>
        <taxon>Eukaryota</taxon>
        <taxon>Metazoa</taxon>
        <taxon>Chordata</taxon>
        <taxon>Craniata</taxon>
        <taxon>Vertebrata</taxon>
        <taxon>Euteleostomi</taxon>
        <taxon>Mammalia</taxon>
        <taxon>Eutheria</taxon>
        <taxon>Euarchontoglires</taxon>
        <taxon>Glires</taxon>
        <taxon>Rodentia</taxon>
        <taxon>Myomorpha</taxon>
        <taxon>Muroidea</taxon>
        <taxon>Cricetidae</taxon>
        <taxon>Neotominae</taxon>
        <taxon>Neotoma</taxon>
    </lineage>
</organism>
<evidence type="ECO:0000313" key="5">
    <source>
        <dbReference type="EMBL" id="OBS59519.1"/>
    </source>
</evidence>
<dbReference type="Proteomes" id="UP000092124">
    <property type="component" value="Unassembled WGS sequence"/>
</dbReference>
<dbReference type="InterPro" id="IPR017904">
    <property type="entry name" value="ADF/Cofilin"/>
</dbReference>
<keyword evidence="6" id="KW-1185">Reference proteome</keyword>
<keyword evidence="3" id="KW-0009">Actin-binding</keyword>